<evidence type="ECO:0000256" key="5">
    <source>
        <dbReference type="ARBA" id="ARBA00023146"/>
    </source>
</evidence>
<organism evidence="7 8">
    <name type="scientific">Coffea canephora</name>
    <name type="common">Robusta coffee</name>
    <dbReference type="NCBI Taxonomy" id="49390"/>
    <lineage>
        <taxon>Eukaryota</taxon>
        <taxon>Viridiplantae</taxon>
        <taxon>Streptophyta</taxon>
        <taxon>Embryophyta</taxon>
        <taxon>Tracheophyta</taxon>
        <taxon>Spermatophyta</taxon>
        <taxon>Magnoliopsida</taxon>
        <taxon>eudicotyledons</taxon>
        <taxon>Gunneridae</taxon>
        <taxon>Pentapetalae</taxon>
        <taxon>asterids</taxon>
        <taxon>lamiids</taxon>
        <taxon>Gentianales</taxon>
        <taxon>Rubiaceae</taxon>
        <taxon>Ixoroideae</taxon>
        <taxon>Gardenieae complex</taxon>
        <taxon>Bertiereae - Coffeeae clade</taxon>
        <taxon>Coffeeae</taxon>
        <taxon>Coffea</taxon>
    </lineage>
</organism>
<keyword evidence="1" id="KW-0436">Ligase</keyword>
<dbReference type="InterPro" id="IPR001412">
    <property type="entry name" value="aa-tRNA-synth_I_CS"/>
</dbReference>
<accession>A0A068TRD1</accession>
<dbReference type="GO" id="GO:0009791">
    <property type="term" value="P:post-embryonic development"/>
    <property type="evidence" value="ECO:0007669"/>
    <property type="project" value="UniProtKB-ARBA"/>
</dbReference>
<dbReference type="AlphaFoldDB" id="A0A068TRD1"/>
<evidence type="ECO:0000259" key="6">
    <source>
        <dbReference type="Pfam" id="PF00133"/>
    </source>
</evidence>
<dbReference type="GO" id="GO:0032543">
    <property type="term" value="P:mitochondrial translation"/>
    <property type="evidence" value="ECO:0007669"/>
    <property type="project" value="TreeGrafter"/>
</dbReference>
<dbReference type="SUPFAM" id="SSF52374">
    <property type="entry name" value="Nucleotidylyl transferase"/>
    <property type="match status" value="1"/>
</dbReference>
<dbReference type="InParanoid" id="A0A068TRD1"/>
<keyword evidence="2" id="KW-0547">Nucleotide-binding</keyword>
<dbReference type="PhylomeDB" id="A0A068TRD1"/>
<evidence type="ECO:0000313" key="8">
    <source>
        <dbReference type="Proteomes" id="UP000295252"/>
    </source>
</evidence>
<dbReference type="GO" id="GO:0005739">
    <property type="term" value="C:mitochondrion"/>
    <property type="evidence" value="ECO:0007669"/>
    <property type="project" value="TreeGrafter"/>
</dbReference>
<keyword evidence="5" id="KW-0030">Aminoacyl-tRNA synthetase</keyword>
<gene>
    <name evidence="7" type="ORF">GSCOC_T00025818001</name>
</gene>
<dbReference type="GO" id="GO:0006428">
    <property type="term" value="P:isoleucyl-tRNA aminoacylation"/>
    <property type="evidence" value="ECO:0007669"/>
    <property type="project" value="TreeGrafter"/>
</dbReference>
<evidence type="ECO:0000256" key="1">
    <source>
        <dbReference type="ARBA" id="ARBA00022598"/>
    </source>
</evidence>
<proteinExistence type="predicted"/>
<sequence length="195" mass="22172">MAVQNSSYKVILLKNCPSFRKTPPVSFLYLRKCSSSQVLSLLSLLNVRHYSTYPGPEICSSAKRRSRGPVMAAKKASEGLKKDDGKYKHTVDLPQATFGLRANSTVREPEIQKLWDEHQVFKRVVDRNDGGSFILHDGPPYANGDLHMGHALNKILKDIINRYKLLQNFKVQYVPGWDCHGLPIELKGTYQWLLM</sequence>
<evidence type="ECO:0000256" key="2">
    <source>
        <dbReference type="ARBA" id="ARBA00022741"/>
    </source>
</evidence>
<evidence type="ECO:0000256" key="3">
    <source>
        <dbReference type="ARBA" id="ARBA00022840"/>
    </source>
</evidence>
<reference evidence="8" key="1">
    <citation type="journal article" date="2014" name="Science">
        <title>The coffee genome provides insight into the convergent evolution of caffeine biosynthesis.</title>
        <authorList>
            <person name="Denoeud F."/>
            <person name="Carretero-Paulet L."/>
            <person name="Dereeper A."/>
            <person name="Droc G."/>
            <person name="Guyot R."/>
            <person name="Pietrella M."/>
            <person name="Zheng C."/>
            <person name="Alberti A."/>
            <person name="Anthony F."/>
            <person name="Aprea G."/>
            <person name="Aury J.M."/>
            <person name="Bento P."/>
            <person name="Bernard M."/>
            <person name="Bocs S."/>
            <person name="Campa C."/>
            <person name="Cenci A."/>
            <person name="Combes M.C."/>
            <person name="Crouzillat D."/>
            <person name="Da Silva C."/>
            <person name="Daddiego L."/>
            <person name="De Bellis F."/>
            <person name="Dussert S."/>
            <person name="Garsmeur O."/>
            <person name="Gayraud T."/>
            <person name="Guignon V."/>
            <person name="Jahn K."/>
            <person name="Jamilloux V."/>
            <person name="Joet T."/>
            <person name="Labadie K."/>
            <person name="Lan T."/>
            <person name="Leclercq J."/>
            <person name="Lepelley M."/>
            <person name="Leroy T."/>
            <person name="Li L.T."/>
            <person name="Librado P."/>
            <person name="Lopez L."/>
            <person name="Munoz A."/>
            <person name="Noel B."/>
            <person name="Pallavicini A."/>
            <person name="Perrotta G."/>
            <person name="Poncet V."/>
            <person name="Pot D."/>
            <person name="Priyono X."/>
            <person name="Rigoreau M."/>
            <person name="Rouard M."/>
            <person name="Rozas J."/>
            <person name="Tranchant-Dubreuil C."/>
            <person name="VanBuren R."/>
            <person name="Zhang Q."/>
            <person name="Andrade A.C."/>
            <person name="Argout X."/>
            <person name="Bertrand B."/>
            <person name="de Kochko A."/>
            <person name="Graziosi G."/>
            <person name="Henry R.J."/>
            <person name="Jayarama X."/>
            <person name="Ming R."/>
            <person name="Nagai C."/>
            <person name="Rounsley S."/>
            <person name="Sankoff D."/>
            <person name="Giuliano G."/>
            <person name="Albert V.A."/>
            <person name="Wincker P."/>
            <person name="Lashermes P."/>
        </authorList>
    </citation>
    <scope>NUCLEOTIDE SEQUENCE [LARGE SCALE GENOMIC DNA]</scope>
    <source>
        <strain evidence="8">cv. DH200-94</strain>
    </source>
</reference>
<dbReference type="PROSITE" id="PS00178">
    <property type="entry name" value="AA_TRNA_LIGASE_I"/>
    <property type="match status" value="1"/>
</dbReference>
<dbReference type="Proteomes" id="UP000295252">
    <property type="component" value="Chromosome V"/>
</dbReference>
<dbReference type="InterPro" id="IPR002300">
    <property type="entry name" value="aa-tRNA-synth_Ia"/>
</dbReference>
<dbReference type="OrthoDB" id="1403601at2759"/>
<dbReference type="Gene3D" id="3.40.50.620">
    <property type="entry name" value="HUPs"/>
    <property type="match status" value="1"/>
</dbReference>
<dbReference type="InterPro" id="IPR014729">
    <property type="entry name" value="Rossmann-like_a/b/a_fold"/>
</dbReference>
<dbReference type="InterPro" id="IPR050081">
    <property type="entry name" value="Ile-tRNA_ligase"/>
</dbReference>
<evidence type="ECO:0000256" key="4">
    <source>
        <dbReference type="ARBA" id="ARBA00022917"/>
    </source>
</evidence>
<dbReference type="Pfam" id="PF00133">
    <property type="entry name" value="tRNA-synt_1"/>
    <property type="match status" value="1"/>
</dbReference>
<dbReference type="EMBL" id="HG739087">
    <property type="protein sequence ID" value="CDO98870.1"/>
    <property type="molecule type" value="Genomic_DNA"/>
</dbReference>
<dbReference type="OMA" id="NVRHYST"/>
<keyword evidence="3" id="KW-0067">ATP-binding</keyword>
<protein>
    <recommendedName>
        <fullName evidence="6">Aminoacyl-tRNA synthetase class Ia domain-containing protein</fullName>
    </recommendedName>
</protein>
<dbReference type="GO" id="GO:0004822">
    <property type="term" value="F:isoleucine-tRNA ligase activity"/>
    <property type="evidence" value="ECO:0007669"/>
    <property type="project" value="TreeGrafter"/>
</dbReference>
<keyword evidence="8" id="KW-1185">Reference proteome</keyword>
<keyword evidence="4" id="KW-0648">Protein biosynthesis</keyword>
<dbReference type="STRING" id="49390.A0A068TRD1"/>
<feature type="domain" description="Aminoacyl-tRNA synthetase class Ia" evidence="6">
    <location>
        <begin position="111"/>
        <end position="187"/>
    </location>
</feature>
<dbReference type="PANTHER" id="PTHR42765">
    <property type="entry name" value="SOLEUCYL-TRNA SYNTHETASE"/>
    <property type="match status" value="1"/>
</dbReference>
<evidence type="ECO:0000313" key="7">
    <source>
        <dbReference type="EMBL" id="CDO98870.1"/>
    </source>
</evidence>
<dbReference type="PANTHER" id="PTHR42765:SF1">
    <property type="entry name" value="ISOLEUCINE--TRNA LIGASE, MITOCHONDRIAL"/>
    <property type="match status" value="1"/>
</dbReference>
<dbReference type="GO" id="GO:0048608">
    <property type="term" value="P:reproductive structure development"/>
    <property type="evidence" value="ECO:0007669"/>
    <property type="project" value="UniProtKB-ARBA"/>
</dbReference>
<name>A0A068TRD1_COFCA</name>
<dbReference type="Gramene" id="CDO98870">
    <property type="protein sequence ID" value="CDO98870"/>
    <property type="gene ID" value="GSCOC_T00025818001"/>
</dbReference>
<dbReference type="GO" id="GO:0005524">
    <property type="term" value="F:ATP binding"/>
    <property type="evidence" value="ECO:0007669"/>
    <property type="project" value="UniProtKB-KW"/>
</dbReference>